<accession>A0A139SVG2</accession>
<dbReference type="RefSeq" id="WP_068389607.1">
    <property type="nucleotide sequence ID" value="NZ_LSZO01000135.1"/>
</dbReference>
<name>A0A139SVG2_9GAMM</name>
<dbReference type="Gene3D" id="1.10.510.10">
    <property type="entry name" value="Transferase(Phosphotransferase) domain 1"/>
    <property type="match status" value="1"/>
</dbReference>
<keyword evidence="2" id="KW-1185">Reference proteome</keyword>
<organism evidence="1 2">
    <name type="scientific">Ventosimonas gracilis</name>
    <dbReference type="NCBI Taxonomy" id="1680762"/>
    <lineage>
        <taxon>Bacteria</taxon>
        <taxon>Pseudomonadati</taxon>
        <taxon>Pseudomonadota</taxon>
        <taxon>Gammaproteobacteria</taxon>
        <taxon>Pseudomonadales</taxon>
        <taxon>Ventosimonadaceae</taxon>
        <taxon>Ventosimonas</taxon>
    </lineage>
</organism>
<reference evidence="1 2" key="1">
    <citation type="submission" date="2016-02" db="EMBL/GenBank/DDBJ databases">
        <authorList>
            <person name="Wen L."/>
            <person name="He K."/>
            <person name="Yang H."/>
        </authorList>
    </citation>
    <scope>NUCLEOTIDE SEQUENCE [LARGE SCALE GENOMIC DNA]</scope>
    <source>
        <strain evidence="1 2">CV58</strain>
    </source>
</reference>
<evidence type="ECO:0000313" key="2">
    <source>
        <dbReference type="Proteomes" id="UP000072660"/>
    </source>
</evidence>
<dbReference type="AlphaFoldDB" id="A0A139SVG2"/>
<dbReference type="OrthoDB" id="8532943at2"/>
<dbReference type="InterPro" id="IPR011009">
    <property type="entry name" value="Kinase-like_dom_sf"/>
</dbReference>
<dbReference type="EMBL" id="LSZO01000135">
    <property type="protein sequence ID" value="KXU38432.1"/>
    <property type="molecule type" value="Genomic_DNA"/>
</dbReference>
<proteinExistence type="predicted"/>
<protein>
    <recommendedName>
        <fullName evidence="3">Serine/threonine protein kinase</fullName>
    </recommendedName>
</protein>
<dbReference type="Pfam" id="PF06293">
    <property type="entry name" value="Kdo"/>
    <property type="match status" value="1"/>
</dbReference>
<dbReference type="SUPFAM" id="SSF56112">
    <property type="entry name" value="Protein kinase-like (PK-like)"/>
    <property type="match status" value="2"/>
</dbReference>
<gene>
    <name evidence="1" type="ORF">AXE65_01595</name>
</gene>
<dbReference type="Proteomes" id="UP000072660">
    <property type="component" value="Unassembled WGS sequence"/>
</dbReference>
<evidence type="ECO:0000313" key="1">
    <source>
        <dbReference type="EMBL" id="KXU38432.1"/>
    </source>
</evidence>
<evidence type="ECO:0008006" key="3">
    <source>
        <dbReference type="Google" id="ProtNLM"/>
    </source>
</evidence>
<sequence>MQLAELPGSGREPPLPLLIELADGEVLRVEQWLRVLPAQRYVGKALWQGKTVLAKLFVGRKFTHHYQTELYGALLLAVSTQPTPKLLANGQCAQGGWLLFDYLEHSQSLLSLWQQVASEPLLSQSQQHLLEQALHSIGSLHAHGLWQDDLHLDNLLQQEGKIWLIDGAGVQVKRLGKPLSLRRARDNLALFFAQLAPELEDFIEPLLPAYLRAGAGLNLSLPLLLQAIRRFRKRRVQAFVKKCTRDCSEFAARRSAQGFCIIRRSEQSKLSPLLATADQHIENGERYKQEGSASVTRVDWHGRWLVLKRYNIKSLWHAVKRGLRESRALRSWRQAHRLLMYGIATPKPLAVIEQRRFGLRGRAYLLTEHCPGADLIACLADYHDKPPPEIYIQALEQLLASLIRAQISHGDLKGHNLLWNGGKWHLIDLDAMQQHRCRYRFARAFARDRERLLRNFPANSALYQLLDKRLPRLLH</sequence>
<comment type="caution">
    <text evidence="1">The sequence shown here is derived from an EMBL/GenBank/DDBJ whole genome shotgun (WGS) entry which is preliminary data.</text>
</comment>